<proteinExistence type="predicted"/>
<dbReference type="EMBL" id="CP011310">
    <property type="protein sequence ID" value="AKQ42370.1"/>
    <property type="molecule type" value="Genomic_DNA"/>
</dbReference>
<gene>
    <name evidence="2" type="ORF">CP97_10545</name>
</gene>
<dbReference type="AlphaFoldDB" id="A0A0H4VDF1"/>
<dbReference type="RefSeq" id="WP_048885903.1">
    <property type="nucleotide sequence ID" value="NZ_CP011310.1"/>
</dbReference>
<dbReference type="STRING" id="1648404.CP97_10545"/>
<keyword evidence="1" id="KW-1133">Transmembrane helix</keyword>
<evidence type="ECO:0000313" key="3">
    <source>
        <dbReference type="Proteomes" id="UP000059113"/>
    </source>
</evidence>
<feature type="transmembrane region" description="Helical" evidence="1">
    <location>
        <begin position="6"/>
        <end position="27"/>
    </location>
</feature>
<organism evidence="2 3">
    <name type="scientific">Aurantiacibacter atlanticus</name>
    <dbReference type="NCBI Taxonomy" id="1648404"/>
    <lineage>
        <taxon>Bacteria</taxon>
        <taxon>Pseudomonadati</taxon>
        <taxon>Pseudomonadota</taxon>
        <taxon>Alphaproteobacteria</taxon>
        <taxon>Sphingomonadales</taxon>
        <taxon>Erythrobacteraceae</taxon>
        <taxon>Aurantiacibacter</taxon>
    </lineage>
</organism>
<reference evidence="2" key="2">
    <citation type="submission" date="2016-04" db="EMBL/GenBank/DDBJ databases">
        <authorList>
            <person name="Evans L.H."/>
            <person name="Alamgir A."/>
            <person name="Owens N."/>
            <person name="Weber N.D."/>
            <person name="Virtaneva K."/>
            <person name="Barbian K."/>
            <person name="Babar A."/>
            <person name="Rosenke K."/>
        </authorList>
    </citation>
    <scope>NUCLEOTIDE SEQUENCE</scope>
    <source>
        <strain evidence="2">S21-N3</strain>
    </source>
</reference>
<accession>A0A0H4VDF1</accession>
<evidence type="ECO:0000256" key="1">
    <source>
        <dbReference type="SAM" id="Phobius"/>
    </source>
</evidence>
<keyword evidence="1" id="KW-0812">Transmembrane</keyword>
<reference evidence="2" key="1">
    <citation type="journal article" date="2015" name="Int. J. Syst. Evol. Microbiol.">
        <title>Erythrobacter atlanticus sp. nov., a bacterium from ocean sediment able to degrade polycyclic aromatic hydrocarbons.</title>
        <authorList>
            <person name="Zhuang L."/>
            <person name="Liu Y."/>
            <person name="Wang L."/>
            <person name="Wang W."/>
            <person name="Shao Z."/>
        </authorList>
    </citation>
    <scope>NUCLEOTIDE SEQUENCE [LARGE SCALE GENOMIC DNA]</scope>
    <source>
        <strain evidence="2">S21-N3</strain>
    </source>
</reference>
<name>A0A0H4VDF1_9SPHN</name>
<keyword evidence="3" id="KW-1185">Reference proteome</keyword>
<protein>
    <submittedName>
        <fullName evidence="2">Uncharacterized protein</fullName>
    </submittedName>
</protein>
<dbReference type="KEGG" id="ery:CP97_10545"/>
<evidence type="ECO:0000313" key="2">
    <source>
        <dbReference type="EMBL" id="AKQ42370.1"/>
    </source>
</evidence>
<keyword evidence="1" id="KW-0472">Membrane</keyword>
<sequence length="79" mass="8864">MQYLDAIFLQLMAAALIAITAIVHSVLDEKRLITPDYGKRNSIDTPFSHTAGHASCMALDHHAVAWHSRSAGRCRIWQY</sequence>
<dbReference type="PATRIC" id="fig|1648404.4.peg.2197"/>
<dbReference type="Proteomes" id="UP000059113">
    <property type="component" value="Chromosome"/>
</dbReference>